<reference evidence="1" key="1">
    <citation type="submission" date="2020-05" db="EMBL/GenBank/DDBJ databases">
        <title>WGS assembly of Panicum virgatum.</title>
        <authorList>
            <person name="Lovell J.T."/>
            <person name="Jenkins J."/>
            <person name="Shu S."/>
            <person name="Juenger T.E."/>
            <person name="Schmutz J."/>
        </authorList>
    </citation>
    <scope>NUCLEOTIDE SEQUENCE</scope>
    <source>
        <strain evidence="1">AP13</strain>
    </source>
</reference>
<evidence type="ECO:0000313" key="2">
    <source>
        <dbReference type="Proteomes" id="UP000823388"/>
    </source>
</evidence>
<comment type="caution">
    <text evidence="1">The sequence shown here is derived from an EMBL/GenBank/DDBJ whole genome shotgun (WGS) entry which is preliminary data.</text>
</comment>
<sequence length="112" mass="12427">MEALIIARGNSSPVNFFHETSDTKRVHWRRQISWSIVLETSWSMHALLLDLQLSQENGLSGNNLPLGCNCPCCLPLLLLAQDYASVIPGRKFTLPPGNLDVNLCKITTGFDC</sequence>
<keyword evidence="2" id="KW-1185">Reference proteome</keyword>
<evidence type="ECO:0000313" key="1">
    <source>
        <dbReference type="EMBL" id="KAG2624511.1"/>
    </source>
</evidence>
<dbReference type="AlphaFoldDB" id="A0A8T0UKA0"/>
<dbReference type="EMBL" id="CM029041">
    <property type="protein sequence ID" value="KAG2624511.1"/>
    <property type="molecule type" value="Genomic_DNA"/>
</dbReference>
<dbReference type="Proteomes" id="UP000823388">
    <property type="component" value="Chromosome 3K"/>
</dbReference>
<protein>
    <submittedName>
        <fullName evidence="1">Uncharacterized protein</fullName>
    </submittedName>
</protein>
<proteinExistence type="predicted"/>
<gene>
    <name evidence="1" type="ORF">PVAP13_3KG139227</name>
</gene>
<organism evidence="1 2">
    <name type="scientific">Panicum virgatum</name>
    <name type="common">Blackwell switchgrass</name>
    <dbReference type="NCBI Taxonomy" id="38727"/>
    <lineage>
        <taxon>Eukaryota</taxon>
        <taxon>Viridiplantae</taxon>
        <taxon>Streptophyta</taxon>
        <taxon>Embryophyta</taxon>
        <taxon>Tracheophyta</taxon>
        <taxon>Spermatophyta</taxon>
        <taxon>Magnoliopsida</taxon>
        <taxon>Liliopsida</taxon>
        <taxon>Poales</taxon>
        <taxon>Poaceae</taxon>
        <taxon>PACMAD clade</taxon>
        <taxon>Panicoideae</taxon>
        <taxon>Panicodae</taxon>
        <taxon>Paniceae</taxon>
        <taxon>Panicinae</taxon>
        <taxon>Panicum</taxon>
        <taxon>Panicum sect. Hiantes</taxon>
    </lineage>
</organism>
<name>A0A8T0UKA0_PANVG</name>
<accession>A0A8T0UKA0</accession>